<dbReference type="NCBIfam" id="NF033679">
    <property type="entry name" value="DNRLRE_dom"/>
    <property type="match status" value="1"/>
</dbReference>
<dbReference type="InterPro" id="IPR050708">
    <property type="entry name" value="T6SS_VgrG/RHS"/>
</dbReference>
<feature type="region of interest" description="Disordered" evidence="2">
    <location>
        <begin position="2618"/>
        <end position="2781"/>
    </location>
</feature>
<keyword evidence="1" id="KW-0677">Repeat</keyword>
<protein>
    <submittedName>
        <fullName evidence="4">Polymorphic toxin-type HINT domain-containing protein</fullName>
    </submittedName>
</protein>
<dbReference type="InterPro" id="IPR013320">
    <property type="entry name" value="ConA-like_dom_sf"/>
</dbReference>
<evidence type="ECO:0000313" key="5">
    <source>
        <dbReference type="Proteomes" id="UP001501710"/>
    </source>
</evidence>
<dbReference type="NCBIfam" id="TIGR01643">
    <property type="entry name" value="YD_repeat_2x"/>
    <property type="match status" value="7"/>
</dbReference>
<feature type="region of interest" description="Disordered" evidence="2">
    <location>
        <begin position="2102"/>
        <end position="2126"/>
    </location>
</feature>
<dbReference type="InterPro" id="IPR056823">
    <property type="entry name" value="TEN-like_YD-shell"/>
</dbReference>
<proteinExistence type="predicted"/>
<feature type="compositionally biased region" description="Basic and acidic residues" evidence="2">
    <location>
        <begin position="2768"/>
        <end position="2781"/>
    </location>
</feature>
<dbReference type="InterPro" id="IPR031325">
    <property type="entry name" value="RHS_repeat"/>
</dbReference>
<dbReference type="Pfam" id="PF13385">
    <property type="entry name" value="Laminin_G_3"/>
    <property type="match status" value="1"/>
</dbReference>
<feature type="compositionally biased region" description="Basic and acidic residues" evidence="2">
    <location>
        <begin position="101"/>
        <end position="113"/>
    </location>
</feature>
<dbReference type="Pfam" id="PF05593">
    <property type="entry name" value="RHS_repeat"/>
    <property type="match status" value="4"/>
</dbReference>
<dbReference type="PANTHER" id="PTHR32305">
    <property type="match status" value="1"/>
</dbReference>
<feature type="compositionally biased region" description="Low complexity" evidence="2">
    <location>
        <begin position="1367"/>
        <end position="1381"/>
    </location>
</feature>
<dbReference type="PANTHER" id="PTHR32305:SF15">
    <property type="entry name" value="PROTEIN RHSA-RELATED"/>
    <property type="match status" value="1"/>
</dbReference>
<dbReference type="Gene3D" id="2.60.120.200">
    <property type="match status" value="1"/>
</dbReference>
<feature type="region of interest" description="Disordered" evidence="2">
    <location>
        <begin position="1350"/>
        <end position="1417"/>
    </location>
</feature>
<keyword evidence="5" id="KW-1185">Reference proteome</keyword>
<dbReference type="EMBL" id="BAABAS010000005">
    <property type="protein sequence ID" value="GAA4230000.1"/>
    <property type="molecule type" value="Genomic_DNA"/>
</dbReference>
<feature type="compositionally biased region" description="Polar residues" evidence="2">
    <location>
        <begin position="2116"/>
        <end position="2125"/>
    </location>
</feature>
<feature type="region of interest" description="Disordered" evidence="2">
    <location>
        <begin position="1534"/>
        <end position="1569"/>
    </location>
</feature>
<feature type="region of interest" description="Disordered" evidence="2">
    <location>
        <begin position="1"/>
        <end position="115"/>
    </location>
</feature>
<dbReference type="InterPro" id="IPR006530">
    <property type="entry name" value="YD"/>
</dbReference>
<feature type="region of interest" description="Disordered" evidence="2">
    <location>
        <begin position="2908"/>
        <end position="2934"/>
    </location>
</feature>
<dbReference type="Pfam" id="PF20148">
    <property type="entry name" value="DUF6531"/>
    <property type="match status" value="1"/>
</dbReference>
<feature type="region of interest" description="Disordered" evidence="2">
    <location>
        <begin position="1802"/>
        <end position="1825"/>
    </location>
</feature>
<dbReference type="Gene3D" id="2.180.10.10">
    <property type="entry name" value="RHS repeat-associated core"/>
    <property type="match status" value="5"/>
</dbReference>
<sequence length="2968" mass="316800">MLDPGGDRAAPVQRWGTAAGRSHVADSGSTRARPGPVPNGTGGSGGGKSQAKPVVGPMAAPKRPKGALGPERRYQDPKLPQSVNPTAADPKVLDAQPVDKPGFDPKTSRELPQKRSARVRVFANQDGTETKRIYAEPVNYQRRDGTWAPIDTTLAPAAGTPTVKTAKDGWAPRAAQDAPWFAKSANAESVVRLDLDPNTGLGFGIAAAAPSEGQIQGGQVTYPDVRPSSDVRFTARNGGAKEEIVLKDASAPTEWVFPLRLKGLAGRMGPGGSVEFVDSSGTVKVRFPAGYMVDSKIGEHSGEGVRSDGVTYELITLNGQPVLRMRLDQGWLKDPDRVFPVTVDPTSEIVTGNFATSGDTYVMYPYDNNNSGENELKAGTYDGGDHIARSFLRFTNVSSELQNQYILGANLGLFNNWSYSCQAAPVTIWQITQSWAASTTTKWPGPSYKSPSLAAKSFAHGWRPSGTSSWSCKPAWESIPLGTNGRNLVQGWVHGTIPNYGLLIGEGSKTDNRRWKKFTSRQSDGGAPYLQVSYTKYGAKYAPATTWTTPVYADQDGSIKVTVTNLGAETWTSTNGYKLGYRLYDADKHLVTDGTVKTAMPGSVAPNHSATVTAKVGKVPAGKYVLNWDMYAPNGTRFSASGVPALPMTLTVANTPPVITNVSPGSGYASPTLTPQLSLTSYDPDASALSYTFKICEGTPDAPTTVCASSPSLTKGYWTPPTGQLKWNQDYVWTATVTDGTTPNTLPPVHLVTRVPQPEITAHLAADQEGKDFDPQVGNYTTNAVDAAVNTAGPGLVVSRTYNSLDPRTDLAFGAGWATRFDMRVVPDNDGSGNVVVTLADGRELRFGRNPDGTFGPPLGKPATLQPVGGGWALRDDTGTRYDFRADGRLVKTTDVLGQSQILAYDAGGHLATATSEVSQRTLTFTWQGAHVATVSTSPVAGTALTWSYTYDGDRLTKVCAPQNACTQYDYGQGSHYRAAVLDSGPRSYYRFGDESGTDATSEVDVNLGNDHGTYSGVSLQADGALPGTTNKSAGFDGTTSMVRLPDRLIQDQNYLTVELWFKTTGAGPLVAYQGMEFGGSSSGNHHVPALYVGADGKLRGQFWNGAVAPMTAPAAVNDGGWHHAALTGAGNTQSLYLDGAKVATLSGQIDQLDMKYTYVGAAHLEGWPSQPGDFFAGSIDEVAVYQTPLGLPAVQAHNALGRQSSAELTKTTLPSGNAYAEAAYDDSEDRLSQYTDVDGGQWRLGAPTTSGTGDQIVREVTVDGPHAQSLHYRYDPAHAGRLISFQRGDAPEVTNEYDAGGFLAKTVDENGHTTQQTHDARGNVLSRVTCRIGTTCQASYYAYYLNQADPLDPRNDQMTSSRDPRSSSPTDTTYQTTYTYNPAGQMTSETAPATAAAPNGRTTQYVYTSGGEPADDSGTLPAGLLASTTTPGGKTTHHTYYANGDLAQTTEPAGRKLRFTYDGIGRVLTRTEITATYSAGLTTTFTYDGRSNPLTVTAPGVLDQLSGTTHTAKTTYTYDPDAHVTATKIEDLTGGDAPRTTTYDYDDHGRLTTTTDPAGGESSYDYDERGNRTRVTDAAGTVRAYTYNDLGQVTTVTAIGFKPDPTSEDEAQDLVTDSYAYDPAGRQASHTDAMGRTERYTYYDDGLLATHVRQTATGDFIDAQYAYDAAGNLAQEITGNGFTRTDYTLDAADQVTSQTLVPGGLDRTLTRAFDADGNLTRTTTTGGWDQGVERTAVYTYDNAGQLTSETLSGDGAARTTRITVDQRGLTTRLTDPRGAVDGADPAAYSTDFTYDEAGNLTLTTSPPTSTETGGGPAATTRTTTRQSYNTFGEVTAVQDGNGNIVRSTRDGLGQVTRITSPPYTQPTGGTINAVTKYEYDPIGQLTKVTDPKDGETGYLYNGLGQMVRRTDPHRADQTTPTWLYTYSPTGEQLSETSPVGAQNQATYNDLGQQITATEVARTGSGDRFFTTRLDYDTAGNLSKTTSPGGVVETYSYNHANELVSHADTDGNTWTIGYERNGLVNRVGKPTGEYSTYTYDATGALTQSVGRDKDTGNPLNRLTYTYDLTGNKTSVTDFRDYTTKFAYDALNRLVRQDEPRYNDQTIPTTFGYDPAGNQTRLTDGRNNSTNYTYNSWNLPESVIEPATASTPDAANRTYTTTYDAAGLPVRQADPGGVVRTRAYDPLGHLTDETGTGAGTDTPERRFAYDAAGRMTAAALGSAENLFTYDDRDLLTSTAGPSGDATFTYDDDGNLATRADQAGTTAYGYNARGLLASVTDPATGRAVTYGYDTDDRLTTTRYGTGGPVRTYGYNQLDQLTTDTLTASTGTTLATNTYAYNGAGQLKTKATTGYAGPSDTTYLFDPAGRLQTVTEDGTATSYKYDLAGNLTQKGATTYTYDERNRLTSDGTSTYTYTPRGTLNTKTTGGTTDTWKFDAFDHLTETAGTTYSYDALDRLIQRGDTHLTYSGVGNELVADGTATYTRGPDGGLIAATQGGTATAILTNQHDDVIATLNLATDSNLAATRAYDATGTVTSTTGTQPTLGYQSGWTDPATGDTNMHARWYNPATAGFRSRDDIAFSPTPVSVAANRYSYANADPIDLTDPTGHSPCWVLASTSAKGCKDTDQDSIGRPPSKDHHPRPGPGGGGGRGGSGGGGGSRGGGGGYRPPASSAPRPRPKPAPPQDPWKNGNPPVPPRPPKRPVVKPPKDIEDPGKVPPGTPNITPLPPAPVRPFVPQPVRFKGDPPPLPNCTGQCAEDDRNKWSSNPREAGKPWRDNSPRHDRARDAAAGVIGMQEYARTGDLSAIGRVQVECETDVPSRGAKPSKTGDGRVDICYRDGDTLYLWEVKSSGVAGTGKAELKDYIWRFQHDPRYAGLKIKAGFDMEGPGFGYVTQTGEVVAATSYPPDPGIITYDSRKPPKLPPISPAPEGRRGTNFGRFKDWLDRRVAPYIQPPTLPVIPAPGSPGYTW</sequence>
<dbReference type="SUPFAM" id="SSF49899">
    <property type="entry name" value="Concanavalin A-like lectins/glucanases"/>
    <property type="match status" value="1"/>
</dbReference>
<name>A0ABP8BXV7_9ACTN</name>
<comment type="caution">
    <text evidence="4">The sequence shown here is derived from an EMBL/GenBank/DDBJ whole genome shotgun (WGS) entry which is preliminary data.</text>
</comment>
<reference evidence="5" key="1">
    <citation type="journal article" date="2019" name="Int. J. Syst. Evol. Microbiol.">
        <title>The Global Catalogue of Microorganisms (GCM) 10K type strain sequencing project: providing services to taxonomists for standard genome sequencing and annotation.</title>
        <authorList>
            <consortium name="The Broad Institute Genomics Platform"/>
            <consortium name="The Broad Institute Genome Sequencing Center for Infectious Disease"/>
            <person name="Wu L."/>
            <person name="Ma J."/>
        </authorList>
    </citation>
    <scope>NUCLEOTIDE SEQUENCE [LARGE SCALE GENOMIC DNA]</scope>
    <source>
        <strain evidence="5">JCM 17440</strain>
    </source>
</reference>
<dbReference type="NCBIfam" id="TIGR03696">
    <property type="entry name" value="Rhs_assc_core"/>
    <property type="match status" value="1"/>
</dbReference>
<dbReference type="InterPro" id="IPR022385">
    <property type="entry name" value="Rhs_assc_core"/>
</dbReference>
<evidence type="ECO:0000259" key="3">
    <source>
        <dbReference type="PROSITE" id="PS50025"/>
    </source>
</evidence>
<organism evidence="4 5">
    <name type="scientific">Actinomadura meridiana</name>
    <dbReference type="NCBI Taxonomy" id="559626"/>
    <lineage>
        <taxon>Bacteria</taxon>
        <taxon>Bacillati</taxon>
        <taxon>Actinomycetota</taxon>
        <taxon>Actinomycetes</taxon>
        <taxon>Streptosporangiales</taxon>
        <taxon>Thermomonosporaceae</taxon>
        <taxon>Actinomadura</taxon>
    </lineage>
</organism>
<feature type="compositionally biased region" description="Pro residues" evidence="2">
    <location>
        <begin position="2714"/>
        <end position="2735"/>
    </location>
</feature>
<evidence type="ECO:0000256" key="2">
    <source>
        <dbReference type="SAM" id="MobiDB-lite"/>
    </source>
</evidence>
<gene>
    <name evidence="4" type="ORF">GCM10022254_23750</name>
</gene>
<feature type="domain" description="Laminin G" evidence="3">
    <location>
        <begin position="1032"/>
        <end position="1207"/>
    </location>
</feature>
<dbReference type="InterPro" id="IPR013783">
    <property type="entry name" value="Ig-like_fold"/>
</dbReference>
<dbReference type="Proteomes" id="UP001501710">
    <property type="component" value="Unassembled WGS sequence"/>
</dbReference>
<dbReference type="InterPro" id="IPR045351">
    <property type="entry name" value="DUF6531"/>
</dbReference>
<evidence type="ECO:0000313" key="4">
    <source>
        <dbReference type="EMBL" id="GAA4230000.1"/>
    </source>
</evidence>
<accession>A0ABP8BXV7</accession>
<feature type="compositionally biased region" description="Gly residues" evidence="2">
    <location>
        <begin position="2643"/>
        <end position="2665"/>
    </location>
</feature>
<dbReference type="InterPro" id="IPR001791">
    <property type="entry name" value="Laminin_G"/>
</dbReference>
<dbReference type="PROSITE" id="PS50025">
    <property type="entry name" value="LAM_G_DOMAIN"/>
    <property type="match status" value="1"/>
</dbReference>
<evidence type="ECO:0000256" key="1">
    <source>
        <dbReference type="ARBA" id="ARBA00022737"/>
    </source>
</evidence>
<dbReference type="Gene3D" id="2.60.40.10">
    <property type="entry name" value="Immunoglobulins"/>
    <property type="match status" value="1"/>
</dbReference>
<dbReference type="Pfam" id="PF25023">
    <property type="entry name" value="TEN_YD-shell"/>
    <property type="match status" value="2"/>
</dbReference>